<accession>A0A5C1AJ06</accession>
<dbReference type="AlphaFoldDB" id="A0A5C1AJ06"/>
<sequence length="129" mass="14113">MIATRPEPLTSADAPLRPQDRWPTRQITLLQKDLADAERSHNAARIAAADAHLEAELEYLAELGMTLLHYATLRRPITTTSILMLPLDGVRHDLLGLAARVEELEAIVARLGAAVEGLAANRHPAREVS</sequence>
<dbReference type="EMBL" id="CP042425">
    <property type="protein sequence ID" value="QEL18840.1"/>
    <property type="molecule type" value="Genomic_DNA"/>
</dbReference>
<proteinExistence type="predicted"/>
<reference evidence="2" key="1">
    <citation type="submission" date="2019-08" db="EMBL/GenBank/DDBJ databases">
        <title>Limnoglobus roseus gen. nov., sp. nov., a novel freshwater planctomycete with a giant genome from the family Gemmataceae.</title>
        <authorList>
            <person name="Kulichevskaya I.S."/>
            <person name="Naumoff D.G."/>
            <person name="Miroshnikov K."/>
            <person name="Ivanova A."/>
            <person name="Philippov D.A."/>
            <person name="Hakobyan A."/>
            <person name="Rijpstra I.C."/>
            <person name="Sinninghe Damste J.S."/>
            <person name="Liesack W."/>
            <person name="Dedysh S.N."/>
        </authorList>
    </citation>
    <scope>NUCLEOTIDE SEQUENCE [LARGE SCALE GENOMIC DNA]</scope>
    <source>
        <strain evidence="2">PX52</strain>
    </source>
</reference>
<evidence type="ECO:0000313" key="1">
    <source>
        <dbReference type="EMBL" id="QEL18840.1"/>
    </source>
</evidence>
<dbReference type="Proteomes" id="UP000324974">
    <property type="component" value="Chromosome"/>
</dbReference>
<gene>
    <name evidence="1" type="ORF">PX52LOC_05881</name>
</gene>
<dbReference type="RefSeq" id="WP_168219257.1">
    <property type="nucleotide sequence ID" value="NZ_CP042425.1"/>
</dbReference>
<name>A0A5C1AJ06_9BACT</name>
<evidence type="ECO:0000313" key="2">
    <source>
        <dbReference type="Proteomes" id="UP000324974"/>
    </source>
</evidence>
<organism evidence="1 2">
    <name type="scientific">Limnoglobus roseus</name>
    <dbReference type="NCBI Taxonomy" id="2598579"/>
    <lineage>
        <taxon>Bacteria</taxon>
        <taxon>Pseudomonadati</taxon>
        <taxon>Planctomycetota</taxon>
        <taxon>Planctomycetia</taxon>
        <taxon>Gemmatales</taxon>
        <taxon>Gemmataceae</taxon>
        <taxon>Limnoglobus</taxon>
    </lineage>
</organism>
<protein>
    <submittedName>
        <fullName evidence="1">Uncharacterized protein</fullName>
    </submittedName>
</protein>
<keyword evidence="2" id="KW-1185">Reference proteome</keyword>
<dbReference type="KEGG" id="lrs:PX52LOC_05881"/>